<evidence type="ECO:0000313" key="10">
    <source>
        <dbReference type="Proteomes" id="UP000092024"/>
    </source>
</evidence>
<evidence type="ECO:0000256" key="8">
    <source>
        <dbReference type="SAM" id="Phobius"/>
    </source>
</evidence>
<dbReference type="Pfam" id="PF01899">
    <property type="entry name" value="MNHE"/>
    <property type="match status" value="1"/>
</dbReference>
<proteinExistence type="inferred from homology"/>
<feature type="transmembrane region" description="Helical" evidence="8">
    <location>
        <begin position="22"/>
        <end position="39"/>
    </location>
</feature>
<dbReference type="RefSeq" id="WP_068687191.1">
    <property type="nucleotide sequence ID" value="NZ_LYPA01000080.1"/>
</dbReference>
<dbReference type="GO" id="GO:0008324">
    <property type="term" value="F:monoatomic cation transmembrane transporter activity"/>
    <property type="evidence" value="ECO:0007669"/>
    <property type="project" value="InterPro"/>
</dbReference>
<evidence type="ECO:0000256" key="4">
    <source>
        <dbReference type="ARBA" id="ARBA00022475"/>
    </source>
</evidence>
<protein>
    <submittedName>
        <fullName evidence="9">Cation:proton antiporter</fullName>
    </submittedName>
</protein>
<keyword evidence="7 8" id="KW-0472">Membrane</keyword>
<reference evidence="9 10" key="1">
    <citation type="submission" date="2016-05" db="EMBL/GenBank/DDBJ databases">
        <title>Paenibacillus oryzae. sp. nov., isolated from the rice root.</title>
        <authorList>
            <person name="Zhang J."/>
            <person name="Zhang X."/>
        </authorList>
    </citation>
    <scope>NUCLEOTIDE SEQUENCE [LARGE SCALE GENOMIC DNA]</scope>
    <source>
        <strain evidence="9 10">1DrF-4</strain>
    </source>
</reference>
<comment type="subcellular location">
    <subcellularLocation>
        <location evidence="1">Cell membrane</location>
        <topology evidence="1">Multi-pass membrane protein</topology>
    </subcellularLocation>
</comment>
<evidence type="ECO:0000256" key="1">
    <source>
        <dbReference type="ARBA" id="ARBA00004651"/>
    </source>
</evidence>
<keyword evidence="5 8" id="KW-0812">Transmembrane</keyword>
<dbReference type="InterPro" id="IPR002758">
    <property type="entry name" value="Cation_antiport_E"/>
</dbReference>
<organism evidence="9 10">
    <name type="scientific">Paenibacillus oryzae</name>
    <dbReference type="NCBI Taxonomy" id="1844972"/>
    <lineage>
        <taxon>Bacteria</taxon>
        <taxon>Bacillati</taxon>
        <taxon>Bacillota</taxon>
        <taxon>Bacilli</taxon>
        <taxon>Bacillales</taxon>
        <taxon>Paenibacillaceae</taxon>
        <taxon>Paenibacillus</taxon>
    </lineage>
</organism>
<keyword evidence="3" id="KW-0050">Antiport</keyword>
<evidence type="ECO:0000256" key="6">
    <source>
        <dbReference type="ARBA" id="ARBA00022989"/>
    </source>
</evidence>
<feature type="transmembrane region" description="Helical" evidence="8">
    <location>
        <begin position="60"/>
        <end position="80"/>
    </location>
</feature>
<keyword evidence="6 8" id="KW-1133">Transmembrane helix</keyword>
<keyword evidence="4" id="KW-1003">Cell membrane</keyword>
<evidence type="ECO:0000256" key="5">
    <source>
        <dbReference type="ARBA" id="ARBA00022692"/>
    </source>
</evidence>
<dbReference type="PANTHER" id="PTHR34584">
    <property type="entry name" value="NA(+)/H(+) ANTIPORTER SUBUNIT E1"/>
    <property type="match status" value="1"/>
</dbReference>
<comment type="similarity">
    <text evidence="2">Belongs to the CPA3 antiporters (TC 2.A.63) subunit E family.</text>
</comment>
<evidence type="ECO:0000313" key="9">
    <source>
        <dbReference type="EMBL" id="OBR62331.1"/>
    </source>
</evidence>
<sequence length="158" mass="18424">MTMQILLNLLVAMIWMLLHDKWSMLTFVIGFILGAFIIFSMRRFFPTPFYGRKLWSLAKLVGLFSLELFVSSAVVSWQIIRPRLNIEPGIFKMKTRMRTEWELSMLANLMTLTPGSVVMEIAPDEGIMYVHAMDVPSMKKSILRTRDRFEDAIIEVMR</sequence>
<dbReference type="PANTHER" id="PTHR34584:SF1">
    <property type="entry name" value="NA(+)_H(+) ANTIPORTER SUBUNIT E1"/>
    <property type="match status" value="1"/>
</dbReference>
<dbReference type="PIRSF" id="PIRSF019239">
    <property type="entry name" value="MrpE"/>
    <property type="match status" value="1"/>
</dbReference>
<dbReference type="Proteomes" id="UP000092024">
    <property type="component" value="Unassembled WGS sequence"/>
</dbReference>
<evidence type="ECO:0000256" key="3">
    <source>
        <dbReference type="ARBA" id="ARBA00022449"/>
    </source>
</evidence>
<dbReference type="OrthoDB" id="9800498at2"/>
<evidence type="ECO:0000256" key="2">
    <source>
        <dbReference type="ARBA" id="ARBA00006228"/>
    </source>
</evidence>
<accession>A0A1A5Y9M6</accession>
<dbReference type="STRING" id="1844972.A7K91_01555"/>
<dbReference type="GO" id="GO:0005886">
    <property type="term" value="C:plasma membrane"/>
    <property type="evidence" value="ECO:0007669"/>
    <property type="project" value="UniProtKB-SubCell"/>
</dbReference>
<comment type="caution">
    <text evidence="9">The sequence shown here is derived from an EMBL/GenBank/DDBJ whole genome shotgun (WGS) entry which is preliminary data.</text>
</comment>
<name>A0A1A5Y9M6_9BACL</name>
<keyword evidence="3" id="KW-0813">Transport</keyword>
<gene>
    <name evidence="9" type="ORF">A7K91_01555</name>
</gene>
<dbReference type="EMBL" id="LYPA01000080">
    <property type="protein sequence ID" value="OBR62331.1"/>
    <property type="molecule type" value="Genomic_DNA"/>
</dbReference>
<dbReference type="GO" id="GO:0015297">
    <property type="term" value="F:antiporter activity"/>
    <property type="evidence" value="ECO:0007669"/>
    <property type="project" value="UniProtKB-KW"/>
</dbReference>
<dbReference type="AlphaFoldDB" id="A0A1A5Y9M6"/>
<evidence type="ECO:0000256" key="7">
    <source>
        <dbReference type="ARBA" id="ARBA00023136"/>
    </source>
</evidence>
<keyword evidence="10" id="KW-1185">Reference proteome</keyword>